<evidence type="ECO:0000256" key="2">
    <source>
        <dbReference type="ARBA" id="ARBA00007951"/>
    </source>
</evidence>
<dbReference type="GO" id="GO:0016139">
    <property type="term" value="P:glycoside catabolic process"/>
    <property type="evidence" value="ECO:0007669"/>
    <property type="project" value="TreeGrafter"/>
</dbReference>
<proteinExistence type="inferred from homology"/>
<keyword evidence="4" id="KW-0732">Signal</keyword>
<dbReference type="InterPro" id="IPR013780">
    <property type="entry name" value="Glyco_hydro_b"/>
</dbReference>
<dbReference type="InterPro" id="IPR000933">
    <property type="entry name" value="Glyco_hydro_29"/>
</dbReference>
<feature type="domain" description="Glycoside hydrolase family 29 N-terminal" evidence="7">
    <location>
        <begin position="2"/>
        <end position="342"/>
    </location>
</feature>
<dbReference type="Pfam" id="PF01120">
    <property type="entry name" value="Alpha_L_fucos"/>
    <property type="match status" value="1"/>
</dbReference>
<dbReference type="Proteomes" id="UP000636960">
    <property type="component" value="Unassembled WGS sequence"/>
</dbReference>
<dbReference type="InterPro" id="IPR017853">
    <property type="entry name" value="GH"/>
</dbReference>
<evidence type="ECO:0000256" key="4">
    <source>
        <dbReference type="ARBA" id="ARBA00022729"/>
    </source>
</evidence>
<evidence type="ECO:0000256" key="5">
    <source>
        <dbReference type="ARBA" id="ARBA00022801"/>
    </source>
</evidence>
<dbReference type="GO" id="GO:0005764">
    <property type="term" value="C:lysosome"/>
    <property type="evidence" value="ECO:0007669"/>
    <property type="project" value="TreeGrafter"/>
</dbReference>
<dbReference type="InterPro" id="IPR016286">
    <property type="entry name" value="FUC_metazoa-typ"/>
</dbReference>
<dbReference type="Gene3D" id="2.60.40.1180">
    <property type="entry name" value="Golgi alpha-mannosidase II"/>
    <property type="match status" value="1"/>
</dbReference>
<comment type="function">
    <text evidence="1">Alpha-L-fucosidase is responsible for hydrolyzing the alpha-1,6-linked fucose joined to the reducing-end N-acetylglucosamine of the carbohydrate moieties of glycoproteins.</text>
</comment>
<name>A0A919JYM2_9ACTN</name>
<dbReference type="PANTHER" id="PTHR10030:SF37">
    <property type="entry name" value="ALPHA-L-FUCOSIDASE-RELATED"/>
    <property type="match status" value="1"/>
</dbReference>
<dbReference type="PRINTS" id="PR00741">
    <property type="entry name" value="GLHYDRLASE29"/>
</dbReference>
<keyword evidence="9" id="KW-1185">Reference proteome</keyword>
<dbReference type="Gene3D" id="3.20.20.80">
    <property type="entry name" value="Glycosidases"/>
    <property type="match status" value="1"/>
</dbReference>
<dbReference type="SMART" id="SM00812">
    <property type="entry name" value="Alpha_L_fucos"/>
    <property type="match status" value="1"/>
</dbReference>
<evidence type="ECO:0000256" key="1">
    <source>
        <dbReference type="ARBA" id="ARBA00004071"/>
    </source>
</evidence>
<keyword evidence="6" id="KW-0326">Glycosidase</keyword>
<protein>
    <recommendedName>
        <fullName evidence="3">alpha-L-fucosidase</fullName>
        <ecNumber evidence="3">3.2.1.51</ecNumber>
    </recommendedName>
</protein>
<evidence type="ECO:0000256" key="6">
    <source>
        <dbReference type="ARBA" id="ARBA00023295"/>
    </source>
</evidence>
<sequence length="412" mass="45354">MRATPGWYRDAKFGIIIHWGLYSIPAWAPLDDEVVRILEAELEGPDGDAASDPLARHSYAEWYQNSALLDGPTRQHHEATYGGQDYGDFRGAFAEAVRGWSAEPWADLFAASGARYVIPVTKHHDGFTLWPSATPNPNRAGWSVERDVIGELATAVRGRGLHLGLYYSGGPDWTFDHLPIRRLADIPHSIPDSPEFARYVDAHWRELIERYRPAILWNDIKYPPAAEPDRLIEDYYAAVPDGVVNDRFGTARPDVRTPEYARRADIDTEVWETVRAVGISFGWNRQETELISVPDLVLLLADVISKNGNLLLGVTPDDRGQIPRAQQELLYGIGRWLEVHGEAVYGTRPWTRAEGTTADGRPVRFTSRGNVVYGIVAGGAAAGTAPGLDLPPGAKVRPIGTDAFAVEGAGAS</sequence>
<dbReference type="GO" id="GO:0006004">
    <property type="term" value="P:fucose metabolic process"/>
    <property type="evidence" value="ECO:0007669"/>
    <property type="project" value="InterPro"/>
</dbReference>
<dbReference type="InterPro" id="IPR057739">
    <property type="entry name" value="Glyco_hydro_29_N"/>
</dbReference>
<evidence type="ECO:0000256" key="3">
    <source>
        <dbReference type="ARBA" id="ARBA00012662"/>
    </source>
</evidence>
<evidence type="ECO:0000259" key="7">
    <source>
        <dbReference type="Pfam" id="PF01120"/>
    </source>
</evidence>
<dbReference type="EC" id="3.2.1.51" evidence="3"/>
<dbReference type="SUPFAM" id="SSF51445">
    <property type="entry name" value="(Trans)glycosidases"/>
    <property type="match status" value="1"/>
</dbReference>
<reference evidence="8" key="1">
    <citation type="submission" date="2021-01" db="EMBL/GenBank/DDBJ databases">
        <title>Whole genome shotgun sequence of Actinoplanes rishiriensis NBRC 108556.</title>
        <authorList>
            <person name="Komaki H."/>
            <person name="Tamura T."/>
        </authorList>
    </citation>
    <scope>NUCLEOTIDE SEQUENCE</scope>
    <source>
        <strain evidence="8">NBRC 108556</strain>
    </source>
</reference>
<organism evidence="8 9">
    <name type="scientific">Paractinoplanes rishiriensis</name>
    <dbReference type="NCBI Taxonomy" id="1050105"/>
    <lineage>
        <taxon>Bacteria</taxon>
        <taxon>Bacillati</taxon>
        <taxon>Actinomycetota</taxon>
        <taxon>Actinomycetes</taxon>
        <taxon>Micromonosporales</taxon>
        <taxon>Micromonosporaceae</taxon>
        <taxon>Paractinoplanes</taxon>
    </lineage>
</organism>
<comment type="similarity">
    <text evidence="2">Belongs to the glycosyl hydrolase 29 family.</text>
</comment>
<dbReference type="GO" id="GO:0004560">
    <property type="term" value="F:alpha-L-fucosidase activity"/>
    <property type="evidence" value="ECO:0007669"/>
    <property type="project" value="InterPro"/>
</dbReference>
<accession>A0A919JYM2</accession>
<dbReference type="PIRSF" id="PIRSF001092">
    <property type="entry name" value="Alpha-L-fucosidase"/>
    <property type="match status" value="1"/>
</dbReference>
<comment type="caution">
    <text evidence="8">The sequence shown here is derived from an EMBL/GenBank/DDBJ whole genome shotgun (WGS) entry which is preliminary data.</text>
</comment>
<dbReference type="EMBL" id="BOMV01000039">
    <property type="protein sequence ID" value="GIE95927.1"/>
    <property type="molecule type" value="Genomic_DNA"/>
</dbReference>
<dbReference type="PANTHER" id="PTHR10030">
    <property type="entry name" value="ALPHA-L-FUCOSIDASE"/>
    <property type="match status" value="1"/>
</dbReference>
<dbReference type="AlphaFoldDB" id="A0A919JYM2"/>
<keyword evidence="5" id="KW-0378">Hydrolase</keyword>
<gene>
    <name evidence="8" type="ORF">Ari01nite_33920</name>
</gene>
<evidence type="ECO:0000313" key="8">
    <source>
        <dbReference type="EMBL" id="GIE95927.1"/>
    </source>
</evidence>
<evidence type="ECO:0000313" key="9">
    <source>
        <dbReference type="Proteomes" id="UP000636960"/>
    </source>
</evidence>
<dbReference type="RefSeq" id="WP_203782220.1">
    <property type="nucleotide sequence ID" value="NZ_BOMV01000039.1"/>
</dbReference>